<feature type="chain" id="PRO_5043674359" description="Secreted protein" evidence="1">
    <location>
        <begin position="27"/>
        <end position="76"/>
    </location>
</feature>
<proteinExistence type="predicted"/>
<keyword evidence="3" id="KW-1185">Reference proteome</keyword>
<evidence type="ECO:0000256" key="1">
    <source>
        <dbReference type="SAM" id="SignalP"/>
    </source>
</evidence>
<dbReference type="EMBL" id="BAABME010001546">
    <property type="protein sequence ID" value="GAA0150209.1"/>
    <property type="molecule type" value="Genomic_DNA"/>
</dbReference>
<dbReference type="Proteomes" id="UP001454036">
    <property type="component" value="Unassembled WGS sequence"/>
</dbReference>
<organism evidence="2 3">
    <name type="scientific">Lithospermum erythrorhizon</name>
    <name type="common">Purple gromwell</name>
    <name type="synonym">Lithospermum officinale var. erythrorhizon</name>
    <dbReference type="NCBI Taxonomy" id="34254"/>
    <lineage>
        <taxon>Eukaryota</taxon>
        <taxon>Viridiplantae</taxon>
        <taxon>Streptophyta</taxon>
        <taxon>Embryophyta</taxon>
        <taxon>Tracheophyta</taxon>
        <taxon>Spermatophyta</taxon>
        <taxon>Magnoliopsida</taxon>
        <taxon>eudicotyledons</taxon>
        <taxon>Gunneridae</taxon>
        <taxon>Pentapetalae</taxon>
        <taxon>asterids</taxon>
        <taxon>lamiids</taxon>
        <taxon>Boraginales</taxon>
        <taxon>Boraginaceae</taxon>
        <taxon>Boraginoideae</taxon>
        <taxon>Lithospermeae</taxon>
        <taxon>Lithospermum</taxon>
    </lineage>
</organism>
<name>A0AAV3PEV2_LITER</name>
<evidence type="ECO:0000313" key="3">
    <source>
        <dbReference type="Proteomes" id="UP001454036"/>
    </source>
</evidence>
<gene>
    <name evidence="2" type="ORF">LIER_09200</name>
</gene>
<feature type="signal peptide" evidence="1">
    <location>
        <begin position="1"/>
        <end position="26"/>
    </location>
</feature>
<evidence type="ECO:0008006" key="4">
    <source>
        <dbReference type="Google" id="ProtNLM"/>
    </source>
</evidence>
<accession>A0AAV3PEV2</accession>
<sequence>MGEPCMLRPLYLLLLSLCYRVPKVERWNEQRENRFAGQRGGTSRGRMELFPGLSSLFSCRRTASASFIIPSQQLDF</sequence>
<keyword evidence="1" id="KW-0732">Signal</keyword>
<reference evidence="2 3" key="1">
    <citation type="submission" date="2024-01" db="EMBL/GenBank/DDBJ databases">
        <title>The complete chloroplast genome sequence of Lithospermum erythrorhizon: insights into the phylogenetic relationship among Boraginaceae species and the maternal lineages of purple gromwells.</title>
        <authorList>
            <person name="Okada T."/>
            <person name="Watanabe K."/>
        </authorList>
    </citation>
    <scope>NUCLEOTIDE SEQUENCE [LARGE SCALE GENOMIC DNA]</scope>
</reference>
<comment type="caution">
    <text evidence="2">The sequence shown here is derived from an EMBL/GenBank/DDBJ whole genome shotgun (WGS) entry which is preliminary data.</text>
</comment>
<dbReference type="AlphaFoldDB" id="A0AAV3PEV2"/>
<protein>
    <recommendedName>
        <fullName evidence="4">Secreted protein</fullName>
    </recommendedName>
</protein>
<evidence type="ECO:0000313" key="2">
    <source>
        <dbReference type="EMBL" id="GAA0150209.1"/>
    </source>
</evidence>